<reference evidence="6" key="2">
    <citation type="submission" date="2021-04" db="EMBL/GenBank/DDBJ databases">
        <authorList>
            <person name="Gilroy R."/>
        </authorList>
    </citation>
    <scope>NUCLEOTIDE SEQUENCE</scope>
    <source>
        <strain evidence="6">12435</strain>
    </source>
</reference>
<gene>
    <name evidence="5 6" type="primary">rpmC</name>
    <name evidence="6" type="ORF">H9892_04955</name>
</gene>
<accession>A0A9D1Q1N6</accession>
<dbReference type="PANTHER" id="PTHR10916">
    <property type="entry name" value="60S RIBOSOMAL PROTEIN L35/50S RIBOSOMAL PROTEIN L29"/>
    <property type="match status" value="1"/>
</dbReference>
<dbReference type="FunFam" id="1.10.287.310:FF:000001">
    <property type="entry name" value="50S ribosomal protein L29"/>
    <property type="match status" value="1"/>
</dbReference>
<dbReference type="Proteomes" id="UP000823990">
    <property type="component" value="Unassembled WGS sequence"/>
</dbReference>
<dbReference type="EMBL" id="DXHS01000076">
    <property type="protein sequence ID" value="HIW02669.1"/>
    <property type="molecule type" value="Genomic_DNA"/>
</dbReference>
<keyword evidence="3 5" id="KW-0687">Ribonucleoprotein</keyword>
<dbReference type="Gene3D" id="1.10.287.310">
    <property type="match status" value="1"/>
</dbReference>
<sequence length="65" mass="7519">MKAKQVHDMSDAELEAKLAELKAELFNLRFSHATHQLNNPMQLKNTKRDIARIKTVMTERAKKQA</sequence>
<comment type="similarity">
    <text evidence="1 5">Belongs to the universal ribosomal protein uL29 family.</text>
</comment>
<dbReference type="PANTHER" id="PTHR10916:SF0">
    <property type="entry name" value="LARGE RIBOSOMAL SUBUNIT PROTEIN UL29C"/>
    <property type="match status" value="1"/>
</dbReference>
<evidence type="ECO:0000313" key="7">
    <source>
        <dbReference type="Proteomes" id="UP000823990"/>
    </source>
</evidence>
<dbReference type="InterPro" id="IPR036049">
    <property type="entry name" value="Ribosomal_uL29_sf"/>
</dbReference>
<evidence type="ECO:0000313" key="6">
    <source>
        <dbReference type="EMBL" id="HIW02669.1"/>
    </source>
</evidence>
<evidence type="ECO:0000256" key="3">
    <source>
        <dbReference type="ARBA" id="ARBA00023274"/>
    </source>
</evidence>
<dbReference type="GO" id="GO:0003735">
    <property type="term" value="F:structural constituent of ribosome"/>
    <property type="evidence" value="ECO:0007669"/>
    <property type="project" value="InterPro"/>
</dbReference>
<dbReference type="PROSITE" id="PS00579">
    <property type="entry name" value="RIBOSOMAL_L29"/>
    <property type="match status" value="1"/>
</dbReference>
<dbReference type="CDD" id="cd00427">
    <property type="entry name" value="Ribosomal_L29_HIP"/>
    <property type="match status" value="1"/>
</dbReference>
<name>A0A9D1Q1N6_9FIRM</name>
<dbReference type="HAMAP" id="MF_00374">
    <property type="entry name" value="Ribosomal_uL29"/>
    <property type="match status" value="1"/>
</dbReference>
<dbReference type="InterPro" id="IPR018254">
    <property type="entry name" value="Ribosomal_uL29_CS"/>
</dbReference>
<dbReference type="InterPro" id="IPR050063">
    <property type="entry name" value="Ribosomal_protein_uL29"/>
</dbReference>
<proteinExistence type="inferred from homology"/>
<comment type="caution">
    <text evidence="6">The sequence shown here is derived from an EMBL/GenBank/DDBJ whole genome shotgun (WGS) entry which is preliminary data.</text>
</comment>
<dbReference type="GO" id="GO:0006412">
    <property type="term" value="P:translation"/>
    <property type="evidence" value="ECO:0007669"/>
    <property type="project" value="UniProtKB-UniRule"/>
</dbReference>
<dbReference type="GO" id="GO:0022625">
    <property type="term" value="C:cytosolic large ribosomal subunit"/>
    <property type="evidence" value="ECO:0007669"/>
    <property type="project" value="TreeGrafter"/>
</dbReference>
<evidence type="ECO:0000256" key="2">
    <source>
        <dbReference type="ARBA" id="ARBA00022980"/>
    </source>
</evidence>
<evidence type="ECO:0000256" key="5">
    <source>
        <dbReference type="HAMAP-Rule" id="MF_00374"/>
    </source>
</evidence>
<dbReference type="SUPFAM" id="SSF46561">
    <property type="entry name" value="Ribosomal protein L29 (L29p)"/>
    <property type="match status" value="1"/>
</dbReference>
<evidence type="ECO:0000256" key="1">
    <source>
        <dbReference type="ARBA" id="ARBA00009254"/>
    </source>
</evidence>
<evidence type="ECO:0000256" key="4">
    <source>
        <dbReference type="ARBA" id="ARBA00035204"/>
    </source>
</evidence>
<dbReference type="AlphaFoldDB" id="A0A9D1Q1N6"/>
<protein>
    <recommendedName>
        <fullName evidence="4 5">Large ribosomal subunit protein uL29</fullName>
    </recommendedName>
</protein>
<keyword evidence="2 5" id="KW-0689">Ribosomal protein</keyword>
<organism evidence="6 7">
    <name type="scientific">Candidatus Protoclostridium stercorigallinarum</name>
    <dbReference type="NCBI Taxonomy" id="2838741"/>
    <lineage>
        <taxon>Bacteria</taxon>
        <taxon>Bacillati</taxon>
        <taxon>Bacillota</taxon>
        <taxon>Clostridia</taxon>
        <taxon>Candidatus Protoclostridium</taxon>
    </lineage>
</organism>
<dbReference type="InterPro" id="IPR001854">
    <property type="entry name" value="Ribosomal_uL29"/>
</dbReference>
<reference evidence="6" key="1">
    <citation type="journal article" date="2021" name="PeerJ">
        <title>Extensive microbial diversity within the chicken gut microbiome revealed by metagenomics and culture.</title>
        <authorList>
            <person name="Gilroy R."/>
            <person name="Ravi A."/>
            <person name="Getino M."/>
            <person name="Pursley I."/>
            <person name="Horton D.L."/>
            <person name="Alikhan N.F."/>
            <person name="Baker D."/>
            <person name="Gharbi K."/>
            <person name="Hall N."/>
            <person name="Watson M."/>
            <person name="Adriaenssens E.M."/>
            <person name="Foster-Nyarko E."/>
            <person name="Jarju S."/>
            <person name="Secka A."/>
            <person name="Antonio M."/>
            <person name="Oren A."/>
            <person name="Chaudhuri R.R."/>
            <person name="La Ragione R."/>
            <person name="Hildebrand F."/>
            <person name="Pallen M.J."/>
        </authorList>
    </citation>
    <scope>NUCLEOTIDE SEQUENCE</scope>
    <source>
        <strain evidence="6">12435</strain>
    </source>
</reference>
<dbReference type="NCBIfam" id="TIGR00012">
    <property type="entry name" value="L29"/>
    <property type="match status" value="1"/>
</dbReference>
<dbReference type="Pfam" id="PF00831">
    <property type="entry name" value="Ribosomal_L29"/>
    <property type="match status" value="1"/>
</dbReference>